<evidence type="ECO:0000313" key="2">
    <source>
        <dbReference type="EMBL" id="SVC16902.1"/>
    </source>
</evidence>
<evidence type="ECO:0000259" key="1">
    <source>
        <dbReference type="Pfam" id="PF02875"/>
    </source>
</evidence>
<accession>A0A382K059</accession>
<dbReference type="InterPro" id="IPR036615">
    <property type="entry name" value="Mur_ligase_C_dom_sf"/>
</dbReference>
<dbReference type="AlphaFoldDB" id="A0A382K059"/>
<dbReference type="GO" id="GO:0016881">
    <property type="term" value="F:acid-amino acid ligase activity"/>
    <property type="evidence" value="ECO:0007669"/>
    <property type="project" value="InterPro"/>
</dbReference>
<protein>
    <recommendedName>
        <fullName evidence="1">Mur ligase C-terminal domain-containing protein</fullName>
    </recommendedName>
</protein>
<dbReference type="SUPFAM" id="SSF53244">
    <property type="entry name" value="MurD-like peptide ligases, peptide-binding domain"/>
    <property type="match status" value="1"/>
</dbReference>
<gene>
    <name evidence="2" type="ORF">METZ01_LOCUS269756</name>
</gene>
<name>A0A382K059_9ZZZZ</name>
<dbReference type="Pfam" id="PF02875">
    <property type="entry name" value="Mur_ligase_C"/>
    <property type="match status" value="1"/>
</dbReference>
<proteinExistence type="predicted"/>
<dbReference type="Gene3D" id="3.90.190.20">
    <property type="entry name" value="Mur ligase, C-terminal domain"/>
    <property type="match status" value="1"/>
</dbReference>
<sequence>PRSEDPNAIIAEIRLGIEAPADSLKPTHVGIADRGEAIGHAVDQAKPGDAVLIAGKGHETHQLIGEERRPFNDRLVALTALDRRRARVGFLQPPVE</sequence>
<feature type="domain" description="Mur ligase C-terminal" evidence="1">
    <location>
        <begin position="1"/>
        <end position="57"/>
    </location>
</feature>
<organism evidence="2">
    <name type="scientific">marine metagenome</name>
    <dbReference type="NCBI Taxonomy" id="408172"/>
    <lineage>
        <taxon>unclassified sequences</taxon>
        <taxon>metagenomes</taxon>
        <taxon>ecological metagenomes</taxon>
    </lineage>
</organism>
<dbReference type="EMBL" id="UINC01077098">
    <property type="protein sequence ID" value="SVC16902.1"/>
    <property type="molecule type" value="Genomic_DNA"/>
</dbReference>
<feature type="non-terminal residue" evidence="2">
    <location>
        <position position="1"/>
    </location>
</feature>
<dbReference type="InterPro" id="IPR004101">
    <property type="entry name" value="Mur_ligase_C"/>
</dbReference>
<dbReference type="PANTHER" id="PTHR23135:SF4">
    <property type="entry name" value="UDP-N-ACETYLMURAMOYL-L-ALANYL-D-GLUTAMATE--2,6-DIAMINOPIMELATE LIGASE MURE HOMOLOG, CHLOROPLASTIC"/>
    <property type="match status" value="1"/>
</dbReference>
<dbReference type="PANTHER" id="PTHR23135">
    <property type="entry name" value="MUR LIGASE FAMILY MEMBER"/>
    <property type="match status" value="1"/>
</dbReference>
<reference evidence="2" key="1">
    <citation type="submission" date="2018-05" db="EMBL/GenBank/DDBJ databases">
        <authorList>
            <person name="Lanie J.A."/>
            <person name="Ng W.-L."/>
            <person name="Kazmierczak K.M."/>
            <person name="Andrzejewski T.M."/>
            <person name="Davidsen T.M."/>
            <person name="Wayne K.J."/>
            <person name="Tettelin H."/>
            <person name="Glass J.I."/>
            <person name="Rusch D."/>
            <person name="Podicherti R."/>
            <person name="Tsui H.-C.T."/>
            <person name="Winkler M.E."/>
        </authorList>
    </citation>
    <scope>NUCLEOTIDE SEQUENCE</scope>
</reference>